<sequence length="45" mass="5028">MEPAEPGGFAIRFEIPEQLKDSKWTGGYSDDALELDSSSLRKNQL</sequence>
<reference evidence="1" key="1">
    <citation type="journal article" date="2015" name="Nature">
        <title>Complex archaea that bridge the gap between prokaryotes and eukaryotes.</title>
        <authorList>
            <person name="Spang A."/>
            <person name="Saw J.H."/>
            <person name="Jorgensen S.L."/>
            <person name="Zaremba-Niedzwiedzka K."/>
            <person name="Martijn J."/>
            <person name="Lind A.E."/>
            <person name="van Eijk R."/>
            <person name="Schleper C."/>
            <person name="Guy L."/>
            <person name="Ettema T.J."/>
        </authorList>
    </citation>
    <scope>NUCLEOTIDE SEQUENCE</scope>
</reference>
<gene>
    <name evidence="1" type="ORF">LCGC14_2952200</name>
</gene>
<proteinExistence type="predicted"/>
<dbReference type="AlphaFoldDB" id="A0A0F8XFG5"/>
<name>A0A0F8XFG5_9ZZZZ</name>
<protein>
    <submittedName>
        <fullName evidence="1">Uncharacterized protein</fullName>
    </submittedName>
</protein>
<dbReference type="EMBL" id="LAZR01059519">
    <property type="protein sequence ID" value="KKK67623.1"/>
    <property type="molecule type" value="Genomic_DNA"/>
</dbReference>
<comment type="caution">
    <text evidence="1">The sequence shown here is derived from an EMBL/GenBank/DDBJ whole genome shotgun (WGS) entry which is preliminary data.</text>
</comment>
<evidence type="ECO:0000313" key="1">
    <source>
        <dbReference type="EMBL" id="KKK67623.1"/>
    </source>
</evidence>
<feature type="non-terminal residue" evidence="1">
    <location>
        <position position="45"/>
    </location>
</feature>
<organism evidence="1">
    <name type="scientific">marine sediment metagenome</name>
    <dbReference type="NCBI Taxonomy" id="412755"/>
    <lineage>
        <taxon>unclassified sequences</taxon>
        <taxon>metagenomes</taxon>
        <taxon>ecological metagenomes</taxon>
    </lineage>
</organism>
<accession>A0A0F8XFG5</accession>